<evidence type="ECO:0000313" key="2">
    <source>
        <dbReference type="Proteomes" id="UP001145114"/>
    </source>
</evidence>
<name>A0ACC1HRN9_9FUNG</name>
<sequence length="440" mass="48934">MPGQKVHAAFVTKLYSMVDDESTKELITWSPGGCRFQVKDPAKLASEILPKYFKHGNWQSFVRQLNMYGFHKVVDAVYVGLNGEAQVWEFEHPHFKRGQLKELQLVKRRSSKYNQHGANSSKPSSNNSEKANCQLDPNCHNHHHNSNSDINNSGDCNGQPPHKQDVEGRHGDGCYNTLPTQTNYSRDSLIEKQRQHIEALTNRIAGLESRIMGMHYTIGSLLSESMESQRAERVNRQAISQIIHILGSVCESSLADPNKLTSIRRQVSDLASQYSSPLSSASPPHTELSSSSCCSQPHSSSHSHTCQKTLPSQSERPTGSHPLHPADSYYYGHNQQNYQPQRQPSASANMEHPHTDPGCGHLPPYNIASHSPRSVYLPENGRPSPASSTTSKDDPVIPSRLPPVSDLLSLSLTYHCKQPPPPSPDSIDQDIPTPKRLRLT</sequence>
<keyword evidence="2" id="KW-1185">Reference proteome</keyword>
<comment type="caution">
    <text evidence="1">The sequence shown here is derived from an EMBL/GenBank/DDBJ whole genome shotgun (WGS) entry which is preliminary data.</text>
</comment>
<organism evidence="1 2">
    <name type="scientific">Spiromyces aspiralis</name>
    <dbReference type="NCBI Taxonomy" id="68401"/>
    <lineage>
        <taxon>Eukaryota</taxon>
        <taxon>Fungi</taxon>
        <taxon>Fungi incertae sedis</taxon>
        <taxon>Zoopagomycota</taxon>
        <taxon>Kickxellomycotina</taxon>
        <taxon>Kickxellomycetes</taxon>
        <taxon>Kickxellales</taxon>
        <taxon>Kickxellaceae</taxon>
        <taxon>Spiromyces</taxon>
    </lineage>
</organism>
<dbReference type="Proteomes" id="UP001145114">
    <property type="component" value="Unassembled WGS sequence"/>
</dbReference>
<gene>
    <name evidence="1" type="primary">SFL1</name>
    <name evidence="1" type="ORF">EV182_003122</name>
</gene>
<protein>
    <submittedName>
        <fullName evidence="1">Flocculation suppression protein</fullName>
    </submittedName>
</protein>
<accession>A0ACC1HRN9</accession>
<dbReference type="EMBL" id="JAMZIH010000763">
    <property type="protein sequence ID" value="KAJ1678902.1"/>
    <property type="molecule type" value="Genomic_DNA"/>
</dbReference>
<proteinExistence type="predicted"/>
<evidence type="ECO:0000313" key="1">
    <source>
        <dbReference type="EMBL" id="KAJ1678902.1"/>
    </source>
</evidence>
<reference evidence="1" key="1">
    <citation type="submission" date="2022-06" db="EMBL/GenBank/DDBJ databases">
        <title>Phylogenomic reconstructions and comparative analyses of Kickxellomycotina fungi.</title>
        <authorList>
            <person name="Reynolds N.K."/>
            <person name="Stajich J.E."/>
            <person name="Barry K."/>
            <person name="Grigoriev I.V."/>
            <person name="Crous P."/>
            <person name="Smith M.E."/>
        </authorList>
    </citation>
    <scope>NUCLEOTIDE SEQUENCE</scope>
    <source>
        <strain evidence="1">RSA 2271</strain>
    </source>
</reference>